<dbReference type="GO" id="GO:0030246">
    <property type="term" value="F:carbohydrate binding"/>
    <property type="evidence" value="ECO:0007669"/>
    <property type="project" value="InterPro"/>
</dbReference>
<dbReference type="PRINTS" id="PR00723">
    <property type="entry name" value="SUBTILISIN"/>
</dbReference>
<dbReference type="Gene3D" id="3.40.50.200">
    <property type="entry name" value="Peptidase S8/S53 domain"/>
    <property type="match status" value="1"/>
</dbReference>
<dbReference type="GO" id="GO:0004252">
    <property type="term" value="F:serine-type endopeptidase activity"/>
    <property type="evidence" value="ECO:0007669"/>
    <property type="project" value="UniProtKB-UniRule"/>
</dbReference>
<dbReference type="InterPro" id="IPR006652">
    <property type="entry name" value="Kelch_1"/>
</dbReference>
<feature type="active site" description="Charge relay system" evidence="5">
    <location>
        <position position="219"/>
    </location>
</feature>
<dbReference type="PROSITE" id="PS51892">
    <property type="entry name" value="SUBTILASE"/>
    <property type="match status" value="1"/>
</dbReference>
<dbReference type="InterPro" id="IPR000209">
    <property type="entry name" value="Peptidase_S8/S53_dom"/>
</dbReference>
<dbReference type="Gene3D" id="2.120.10.80">
    <property type="entry name" value="Kelch-type beta propeller"/>
    <property type="match status" value="2"/>
</dbReference>
<accession>A0A6V8LAC5</accession>
<protein>
    <recommendedName>
        <fullName evidence="8">Peptidase S8/S53 domain-containing protein</fullName>
    </recommendedName>
</protein>
<dbReference type="Pfam" id="PF24681">
    <property type="entry name" value="Kelch_KLHDC2_KLHL20_DRC7"/>
    <property type="match status" value="1"/>
</dbReference>
<evidence type="ECO:0000256" key="4">
    <source>
        <dbReference type="ARBA" id="ARBA00022825"/>
    </source>
</evidence>
<dbReference type="InterPro" id="IPR022398">
    <property type="entry name" value="Peptidase_S8_His-AS"/>
</dbReference>
<dbReference type="InterPro" id="IPR023828">
    <property type="entry name" value="Peptidase_S8_Ser-AS"/>
</dbReference>
<dbReference type="InterPro" id="IPR013320">
    <property type="entry name" value="ConA-like_dom_sf"/>
</dbReference>
<reference evidence="9 10" key="2">
    <citation type="submission" date="2020-03" db="EMBL/GenBank/DDBJ databases">
        <authorList>
            <person name="Ichikawa N."/>
            <person name="Kimura A."/>
            <person name="Kitahashi Y."/>
            <person name="Uohara A."/>
        </authorList>
    </citation>
    <scope>NUCLEOTIDE SEQUENCE [LARGE SCALE GENOMIC DNA]</scope>
    <source>
        <strain evidence="9 10">NBRC 108638</strain>
    </source>
</reference>
<dbReference type="PROSITE" id="PS00137">
    <property type="entry name" value="SUBTILASE_HIS"/>
    <property type="match status" value="1"/>
</dbReference>
<proteinExistence type="inferred from homology"/>
<dbReference type="EMBL" id="BLPG01000001">
    <property type="protein sequence ID" value="GFJ91017.1"/>
    <property type="molecule type" value="Genomic_DNA"/>
</dbReference>
<dbReference type="NCBIfam" id="NF038128">
    <property type="entry name" value="choice_anch_J"/>
    <property type="match status" value="1"/>
</dbReference>
<feature type="region of interest" description="Disordered" evidence="6">
    <location>
        <begin position="475"/>
        <end position="494"/>
    </location>
</feature>
<dbReference type="GO" id="GO:0006508">
    <property type="term" value="P:proteolysis"/>
    <property type="evidence" value="ECO:0007669"/>
    <property type="project" value="UniProtKB-KW"/>
</dbReference>
<dbReference type="InterPro" id="IPR015915">
    <property type="entry name" value="Kelch-typ_b-propeller"/>
</dbReference>
<keyword evidence="3 5" id="KW-0378">Hydrolase</keyword>
<dbReference type="InterPro" id="IPR050131">
    <property type="entry name" value="Peptidase_S8_subtilisin-like"/>
</dbReference>
<keyword evidence="7" id="KW-0732">Signal</keyword>
<feature type="active site" description="Charge relay system" evidence="5">
    <location>
        <position position="171"/>
    </location>
</feature>
<feature type="chain" id="PRO_5028812847" description="Peptidase S8/S53 domain-containing protein" evidence="7">
    <location>
        <begin position="25"/>
        <end position="1431"/>
    </location>
</feature>
<gene>
    <name evidence="9" type="ORF">Prum_046590</name>
</gene>
<keyword evidence="4 5" id="KW-0720">Serine protease</keyword>
<evidence type="ECO:0000256" key="1">
    <source>
        <dbReference type="ARBA" id="ARBA00011073"/>
    </source>
</evidence>
<evidence type="ECO:0000259" key="8">
    <source>
        <dbReference type="Pfam" id="PF00082"/>
    </source>
</evidence>
<dbReference type="Pfam" id="PF00082">
    <property type="entry name" value="Peptidase_S8"/>
    <property type="match status" value="1"/>
</dbReference>
<comment type="similarity">
    <text evidence="1 5">Belongs to the peptidase S8 family.</text>
</comment>
<sequence length="1431" mass="147796">MLRSLVLGLTTVLAVTAQPAVAFAADPEAAISKEVLAELDAKGSTGFVVYLREKADLSKVAKKNVYGELTATATRTQAGVRADLDERKVDYKPFWIANAIWVNGDKSTVDALAARGDVERIEPARIYPKLAPEVADPAPLATEWNISAVEAPRVWSEYGVRGEGIVVATIDGGAQYDHPALVNQYRGNLGNGTFNHNYNWYDPGEVCPNPAPCDDEDGHGTHVAGTAVGDDGAANQIGVAPGAKWIAAKGCELTGCPLTSLLAAGQWIVAPTDLAGANPRPDLRPDVVNNSWGGGQNDPWYQQTISAWTAAGIFPTFAIGNSGPACGTANDPGDQPGSYAVGGHDINNVIYNRSSRGPSAVDGGIKPDISAPAVNVRSSVPGNGYAAFNGTSMAAPHVTGTVALLWSAAPSIRGDVAATRDLLDQTAIDVDSTSCGGTVANNNNFGEGRLSAYRAVTAAPRSNLGRVTGLVTGDDEPLAGATISSGGRTTTTGPDGRYSLSAEPGEQVITATRFGYATQSATVSVPEGGAVTQDFALVSAPTVTVSGRVTDGSGHGWPLAATIQVTGRPGEPVRTDPATGRYAFEVSGGATYRITVTTRYTGYRTVTRDVVVGDADLTVDVVVPVDPGCTAIGYAAGFEPPMLTEAFDSQQAPAGWSVVNRTPSGGWTFQDTRNRGNLTGGSGGFAIIDSDALGSGNTQDTDLITPPLDFSAAPAPYVRFNSDWRAVGTTDSADIDVSTDGGTTWTNVWHQTASRRGPRVEEVPLGPAGGAANALVRFHFRGTFAWWWEVDNVQFVNRACTPIPGGLVVGDATDGNTGASLAGVQVTSVDAPGDTGASQADGFYWLFSSLVGAQRFTAAKSGYQPQTKTVAVAANSATRADFPLAAGRLAVSTTSVEAFQPYGSTRSTTVRVTNTGNAPAQVDLLEMTGGFGLLSAAGAQLSERYLPGGARKERVSDGKLPIGTSTQRPAPLVEDAWGLVADYPVDIFDNAATVVDGKVYSLGGGATGTERLVYRYDPAANAWTKLADLPSARSKAAAATVNGKIYVFGGWDEAGVPVASVDVYDPASGAWSTVPGATNPAPRAATGVAVAGGRVYLVGGCVDGSCTDAADLVVFNPATGTFATRTAYPHLSSYMSCGGIGGKVYCAGGASSVAHRDAYAYDPVTNRWTRLADLPFDLWASQFSTASGLLVIAGGVTNGLSTITNRAAAYDPTANAWRVLPNTRFSRYRGAGACGVYAIGGAPTPFVGSSETERLGGLDLCDEVGNVPWLATTPTAFTLAPGASRNVTVTLTATAAAGVAQPGTYTARLGIRSDTPYAVPQVAVRTTVSPPANWGKVQGTVLGTTCGGNQVGVPVVIRVISVSNSAVGYTVLADTSGRYGYWVPQGQYDVVVAKDGWLPESQRVRVSAGFALTVDFALEPLEPCPPTLGGI</sequence>
<dbReference type="InterPro" id="IPR008969">
    <property type="entry name" value="CarboxyPept-like_regulatory"/>
</dbReference>
<dbReference type="SUPFAM" id="SSF52743">
    <property type="entry name" value="Subtilisin-like"/>
    <property type="match status" value="1"/>
</dbReference>
<dbReference type="PROSITE" id="PS00138">
    <property type="entry name" value="SUBTILASE_SER"/>
    <property type="match status" value="1"/>
</dbReference>
<dbReference type="SUPFAM" id="SSF49899">
    <property type="entry name" value="Concanavalin A-like lectins/glucanases"/>
    <property type="match status" value="1"/>
</dbReference>
<evidence type="ECO:0000256" key="5">
    <source>
        <dbReference type="PROSITE-ProRule" id="PRU01240"/>
    </source>
</evidence>
<keyword evidence="10" id="KW-1185">Reference proteome</keyword>
<dbReference type="Pfam" id="PF13620">
    <property type="entry name" value="CarboxypepD_reg"/>
    <property type="match status" value="2"/>
</dbReference>
<evidence type="ECO:0000256" key="7">
    <source>
        <dbReference type="SAM" id="SignalP"/>
    </source>
</evidence>
<dbReference type="PANTHER" id="PTHR43806">
    <property type="entry name" value="PEPTIDASE S8"/>
    <property type="match status" value="1"/>
</dbReference>
<evidence type="ECO:0000313" key="9">
    <source>
        <dbReference type="EMBL" id="GFJ91017.1"/>
    </source>
</evidence>
<feature type="signal peptide" evidence="7">
    <location>
        <begin position="1"/>
        <end position="24"/>
    </location>
</feature>
<dbReference type="Gene3D" id="2.60.40.1120">
    <property type="entry name" value="Carboxypeptidase-like, regulatory domain"/>
    <property type="match status" value="4"/>
</dbReference>
<feature type="domain" description="Peptidase S8/S53" evidence="8">
    <location>
        <begin position="162"/>
        <end position="448"/>
    </location>
</feature>
<dbReference type="Gene3D" id="2.60.120.200">
    <property type="match status" value="1"/>
</dbReference>
<reference evidence="9 10" key="1">
    <citation type="submission" date="2020-03" db="EMBL/GenBank/DDBJ databases">
        <title>Whole genome shotgun sequence of Phytohabitans rumicis NBRC 108638.</title>
        <authorList>
            <person name="Komaki H."/>
            <person name="Tamura T."/>
        </authorList>
    </citation>
    <scope>NUCLEOTIDE SEQUENCE [LARGE SCALE GENOMIC DNA]</scope>
    <source>
        <strain evidence="9 10">NBRC 108638</strain>
    </source>
</reference>
<evidence type="ECO:0000256" key="6">
    <source>
        <dbReference type="SAM" id="MobiDB-lite"/>
    </source>
</evidence>
<dbReference type="SUPFAM" id="SSF49464">
    <property type="entry name" value="Carboxypeptidase regulatory domain-like"/>
    <property type="match status" value="3"/>
</dbReference>
<dbReference type="InterPro" id="IPR015500">
    <property type="entry name" value="Peptidase_S8_subtilisin-rel"/>
</dbReference>
<name>A0A6V8LAC5_9ACTN</name>
<dbReference type="SMART" id="SM00612">
    <property type="entry name" value="Kelch"/>
    <property type="match status" value="5"/>
</dbReference>
<evidence type="ECO:0000313" key="10">
    <source>
        <dbReference type="Proteomes" id="UP000482960"/>
    </source>
</evidence>
<dbReference type="SUPFAM" id="SSF49452">
    <property type="entry name" value="Starch-binding domain-like"/>
    <property type="match status" value="1"/>
</dbReference>
<feature type="active site" description="Charge relay system" evidence="5">
    <location>
        <position position="392"/>
    </location>
</feature>
<dbReference type="RefSeq" id="WP_173078223.1">
    <property type="nucleotide sequence ID" value="NZ_BAABJB010000041.1"/>
</dbReference>
<dbReference type="InterPro" id="IPR036852">
    <property type="entry name" value="Peptidase_S8/S53_dom_sf"/>
</dbReference>
<evidence type="ECO:0000256" key="3">
    <source>
        <dbReference type="ARBA" id="ARBA00022801"/>
    </source>
</evidence>
<dbReference type="SUPFAM" id="SSF117281">
    <property type="entry name" value="Kelch motif"/>
    <property type="match status" value="1"/>
</dbReference>
<dbReference type="Proteomes" id="UP000482960">
    <property type="component" value="Unassembled WGS sequence"/>
</dbReference>
<keyword evidence="2 5" id="KW-0645">Protease</keyword>
<dbReference type="InterPro" id="IPR013784">
    <property type="entry name" value="Carb-bd-like_fold"/>
</dbReference>
<comment type="caution">
    <text evidence="9">The sequence shown here is derived from an EMBL/GenBank/DDBJ whole genome shotgun (WGS) entry which is preliminary data.</text>
</comment>
<feature type="compositionally biased region" description="Low complexity" evidence="6">
    <location>
        <begin position="479"/>
        <end position="494"/>
    </location>
</feature>
<dbReference type="PANTHER" id="PTHR43806:SF11">
    <property type="entry name" value="CEREVISIN-RELATED"/>
    <property type="match status" value="1"/>
</dbReference>
<organism evidence="9 10">
    <name type="scientific">Phytohabitans rumicis</name>
    <dbReference type="NCBI Taxonomy" id="1076125"/>
    <lineage>
        <taxon>Bacteria</taxon>
        <taxon>Bacillati</taxon>
        <taxon>Actinomycetota</taxon>
        <taxon>Actinomycetes</taxon>
        <taxon>Micromonosporales</taxon>
        <taxon>Micromonosporaceae</taxon>
    </lineage>
</organism>
<evidence type="ECO:0000256" key="2">
    <source>
        <dbReference type="ARBA" id="ARBA00022670"/>
    </source>
</evidence>